<dbReference type="InterPro" id="IPR000782">
    <property type="entry name" value="FAS1_domain"/>
</dbReference>
<comment type="caution">
    <text evidence="2">The sequence shown here is derived from an EMBL/GenBank/DDBJ whole genome shotgun (WGS) entry which is preliminary data.</text>
</comment>
<name>A0A090VMS5_9FLAO</name>
<dbReference type="AlphaFoldDB" id="A0A090VMS5"/>
<dbReference type="RefSeq" id="WP_042506442.1">
    <property type="nucleotide sequence ID" value="NZ_BBNQ01000020.1"/>
</dbReference>
<protein>
    <recommendedName>
        <fullName evidence="1">FAS1 domain-containing protein</fullName>
    </recommendedName>
</protein>
<gene>
    <name evidence="2" type="ORF">JCM19300_201</name>
</gene>
<dbReference type="PROSITE" id="PS50213">
    <property type="entry name" value="FAS1"/>
    <property type="match status" value="1"/>
</dbReference>
<evidence type="ECO:0000313" key="3">
    <source>
        <dbReference type="Proteomes" id="UP000029644"/>
    </source>
</evidence>
<accession>A0A090VMS5</accession>
<dbReference type="OrthoDB" id="659398at2"/>
<dbReference type="InterPro" id="IPR050904">
    <property type="entry name" value="Adhesion/Biosynth-related"/>
</dbReference>
<sequence>MEYYNVNLFSKSIYLGQSFRRRTQYQRPNRTYNTDTLQHILDWDKLEPGQYVVEESNGRLKTTNYFIQSYLDTWDVQHSDYEFMFPDETFNDGEMKVFGANVTEQNIVAENGIIYALDKVFEPKKSMYENLSSPEYGDKYSGFKRILERFAYLRYNRDELNEETGETEQIYRFVFSTGIENDYLPFNVADENYATNIDGTLAQAWGLLVPTNEALESYLTSNSILGEFYSSYDEMPLDVLGKFISPFFFNDYWDICPSYFGQSYDTSLGLVDYKAEDVVDKKFCSNGFFVGVNTVYTNNSFGTIMGPLLLDPNYSIMLQAVQDLRIDTALQSNAVRFSILGVRNDQFEDIADPNSATRRITVRTDLDSYDPTDVSVIYMKVEGDPVEANNRTYPDPDATSPSAADIAYVRKTIADIVLNQIVDEDIDFNANNYYQARSGEFIYASAGNLAQGGGDIQDMESAQVENIQVTDNGNFYEMSAIIDMPLNFTYGTLVENSASFSSFIEVLESADALITIVGSEDKLINFLNLQRTFTLFAPNNSAVAQAISDGVIVDPSIVNGLDDLDKAIAKRDLLNFAKKHFIQQSLPTDGKITGTFPSMYYSKIVDFAPVYDQFSVVNTTTSVSITNEETGDTVTTGSMTNILSKRIIIHETNNYIK</sequence>
<dbReference type="PANTHER" id="PTHR10900">
    <property type="entry name" value="PERIOSTIN-RELATED"/>
    <property type="match status" value="1"/>
</dbReference>
<proteinExistence type="predicted"/>
<reference evidence="2 3" key="1">
    <citation type="journal article" date="2014" name="Genome Announc.">
        <title>Draft Genome Sequences of Marine Flavobacterium Algibacter lectus Strains SS8 and NR4.</title>
        <authorList>
            <person name="Takatani N."/>
            <person name="Nakanishi M."/>
            <person name="Meirelles P."/>
            <person name="Mino S."/>
            <person name="Suda W."/>
            <person name="Oshima K."/>
            <person name="Hattori M."/>
            <person name="Ohkuma M."/>
            <person name="Hosokawa M."/>
            <person name="Miyashita K."/>
            <person name="Thompson F.L."/>
            <person name="Niwa A."/>
            <person name="Sawabe T."/>
            <person name="Sawabe T."/>
        </authorList>
    </citation>
    <scope>NUCLEOTIDE SEQUENCE [LARGE SCALE GENOMIC DNA]</scope>
    <source>
        <strain evidence="2 3">JCM 19300</strain>
    </source>
</reference>
<dbReference type="Gene3D" id="2.30.180.10">
    <property type="entry name" value="FAS1 domain"/>
    <property type="match status" value="1"/>
</dbReference>
<dbReference type="SUPFAM" id="SSF82153">
    <property type="entry name" value="FAS1 domain"/>
    <property type="match status" value="1"/>
</dbReference>
<dbReference type="PANTHER" id="PTHR10900:SF77">
    <property type="entry name" value="FI19380P1"/>
    <property type="match status" value="1"/>
</dbReference>
<dbReference type="InterPro" id="IPR036378">
    <property type="entry name" value="FAS1_dom_sf"/>
</dbReference>
<dbReference type="Proteomes" id="UP000029644">
    <property type="component" value="Unassembled WGS sequence"/>
</dbReference>
<dbReference type="EMBL" id="BBNQ01000020">
    <property type="protein sequence ID" value="GAL64629.1"/>
    <property type="molecule type" value="Genomic_DNA"/>
</dbReference>
<feature type="domain" description="FAS1" evidence="1">
    <location>
        <begin position="487"/>
        <end position="647"/>
    </location>
</feature>
<evidence type="ECO:0000313" key="2">
    <source>
        <dbReference type="EMBL" id="GAL64629.1"/>
    </source>
</evidence>
<organism evidence="2 3">
    <name type="scientific">Algibacter lectus</name>
    <dbReference type="NCBI Taxonomy" id="221126"/>
    <lineage>
        <taxon>Bacteria</taxon>
        <taxon>Pseudomonadati</taxon>
        <taxon>Bacteroidota</taxon>
        <taxon>Flavobacteriia</taxon>
        <taxon>Flavobacteriales</taxon>
        <taxon>Flavobacteriaceae</taxon>
        <taxon>Algibacter</taxon>
    </lineage>
</organism>
<evidence type="ECO:0000259" key="1">
    <source>
        <dbReference type="PROSITE" id="PS50213"/>
    </source>
</evidence>